<name>A0A0A8YWN1_ARUDO</name>
<sequence length="45" mass="5122">MFISFVRWSPGSMLSGVFQWHQLLRLGTTDDVAHEGSSSLGFSYW</sequence>
<protein>
    <submittedName>
        <fullName evidence="1">Uncharacterized protein</fullName>
    </submittedName>
</protein>
<reference evidence="1" key="2">
    <citation type="journal article" date="2015" name="Data Brief">
        <title>Shoot transcriptome of the giant reed, Arundo donax.</title>
        <authorList>
            <person name="Barrero R.A."/>
            <person name="Guerrero F.D."/>
            <person name="Moolhuijzen P."/>
            <person name="Goolsby J.A."/>
            <person name="Tidwell J."/>
            <person name="Bellgard S.E."/>
            <person name="Bellgard M.I."/>
        </authorList>
    </citation>
    <scope>NUCLEOTIDE SEQUENCE</scope>
    <source>
        <tissue evidence="1">Shoot tissue taken approximately 20 cm above the soil surface</tissue>
    </source>
</reference>
<organism evidence="1">
    <name type="scientific">Arundo donax</name>
    <name type="common">Giant reed</name>
    <name type="synonym">Donax arundinaceus</name>
    <dbReference type="NCBI Taxonomy" id="35708"/>
    <lineage>
        <taxon>Eukaryota</taxon>
        <taxon>Viridiplantae</taxon>
        <taxon>Streptophyta</taxon>
        <taxon>Embryophyta</taxon>
        <taxon>Tracheophyta</taxon>
        <taxon>Spermatophyta</taxon>
        <taxon>Magnoliopsida</taxon>
        <taxon>Liliopsida</taxon>
        <taxon>Poales</taxon>
        <taxon>Poaceae</taxon>
        <taxon>PACMAD clade</taxon>
        <taxon>Arundinoideae</taxon>
        <taxon>Arundineae</taxon>
        <taxon>Arundo</taxon>
    </lineage>
</organism>
<evidence type="ECO:0000313" key="1">
    <source>
        <dbReference type="EMBL" id="JAD30986.1"/>
    </source>
</evidence>
<dbReference type="EMBL" id="GBRH01266909">
    <property type="protein sequence ID" value="JAD30986.1"/>
    <property type="molecule type" value="Transcribed_RNA"/>
</dbReference>
<proteinExistence type="predicted"/>
<accession>A0A0A8YWN1</accession>
<reference evidence="1" key="1">
    <citation type="submission" date="2014-09" db="EMBL/GenBank/DDBJ databases">
        <authorList>
            <person name="Magalhaes I.L.F."/>
            <person name="Oliveira U."/>
            <person name="Santos F.R."/>
            <person name="Vidigal T.H.D.A."/>
            <person name="Brescovit A.D."/>
            <person name="Santos A.J."/>
        </authorList>
    </citation>
    <scope>NUCLEOTIDE SEQUENCE</scope>
    <source>
        <tissue evidence="1">Shoot tissue taken approximately 20 cm above the soil surface</tissue>
    </source>
</reference>
<dbReference type="AlphaFoldDB" id="A0A0A8YWN1"/>